<feature type="chain" id="PRO_5036266907" evidence="1">
    <location>
        <begin position="21"/>
        <end position="182"/>
    </location>
</feature>
<keyword evidence="1" id="KW-0732">Signal</keyword>
<dbReference type="EMBL" id="JACBAE010001382">
    <property type="protein sequence ID" value="KAF7159101.1"/>
    <property type="molecule type" value="Genomic_DNA"/>
</dbReference>
<evidence type="ECO:0000313" key="3">
    <source>
        <dbReference type="EMBL" id="KAF7176982.1"/>
    </source>
</evidence>
<feature type="signal peptide" evidence="1">
    <location>
        <begin position="1"/>
        <end position="20"/>
    </location>
</feature>
<accession>A0A8H6V3W4</accession>
<dbReference type="OrthoDB" id="4344116at2759"/>
<keyword evidence="4" id="KW-1185">Reference proteome</keyword>
<dbReference type="EMBL" id="JACBAG010001905">
    <property type="protein sequence ID" value="KAF7176982.1"/>
    <property type="molecule type" value="Genomic_DNA"/>
</dbReference>
<evidence type="ECO:0000313" key="2">
    <source>
        <dbReference type="EMBL" id="KAF7159101.1"/>
    </source>
</evidence>
<dbReference type="Proteomes" id="UP000654922">
    <property type="component" value="Unassembled WGS sequence"/>
</dbReference>
<comment type="caution">
    <text evidence="3">The sequence shown here is derived from an EMBL/GenBank/DDBJ whole genome shotgun (WGS) entry which is preliminary data.</text>
</comment>
<organism evidence="3 4">
    <name type="scientific">Aspergillus felis</name>
    <dbReference type="NCBI Taxonomy" id="1287682"/>
    <lineage>
        <taxon>Eukaryota</taxon>
        <taxon>Fungi</taxon>
        <taxon>Dikarya</taxon>
        <taxon>Ascomycota</taxon>
        <taxon>Pezizomycotina</taxon>
        <taxon>Eurotiomycetes</taxon>
        <taxon>Eurotiomycetidae</taxon>
        <taxon>Eurotiales</taxon>
        <taxon>Aspergillaceae</taxon>
        <taxon>Aspergillus</taxon>
        <taxon>Aspergillus subgen. Fumigati</taxon>
    </lineage>
</organism>
<name>A0A8H6V3W4_9EURO</name>
<proteinExistence type="predicted"/>
<sequence length="182" mass="19800">MHFSVSTLVTLTLSAGLASAVSLPSTACLKFPSVIQSVDFEGFFGHVQQEMCNKGCKVKLSEYEPNLRNLGVSMIETETSNKGAPQLGSAYTKGMDSIIDVARTQCAAGEVDLCAMNASELKSLGNCVKANVWRVMLDNASNLWPVLTTNCQLQYDVFSDPAFWDETVPAHFRGFAENCEKN</sequence>
<reference evidence="3" key="1">
    <citation type="submission" date="2020-06" db="EMBL/GenBank/DDBJ databases">
        <title>Draft genome sequences of strains closely related to Aspergillus parafelis and Aspergillus hiratsukae.</title>
        <authorList>
            <person name="Dos Santos R.A.C."/>
            <person name="Rivero-Menendez O."/>
            <person name="Steenwyk J.L."/>
            <person name="Mead M.E."/>
            <person name="Goldman G.H."/>
            <person name="Alastruey-Izquierdo A."/>
            <person name="Rokas A."/>
        </authorList>
    </citation>
    <scope>NUCLEOTIDE SEQUENCE</scope>
    <source>
        <strain evidence="2">CNM-CM5623</strain>
        <strain evidence="3">CNM-CM7691</strain>
    </source>
</reference>
<evidence type="ECO:0000256" key="1">
    <source>
        <dbReference type="SAM" id="SignalP"/>
    </source>
</evidence>
<protein>
    <submittedName>
        <fullName evidence="3">Uncharacterized protein</fullName>
    </submittedName>
</protein>
<gene>
    <name evidence="2" type="ORF">CNMCM5623_004334</name>
    <name evidence="3" type="ORF">CNMCM7691_004407</name>
</gene>
<evidence type="ECO:0000313" key="4">
    <source>
        <dbReference type="Proteomes" id="UP000641853"/>
    </source>
</evidence>
<dbReference type="Proteomes" id="UP000641853">
    <property type="component" value="Unassembled WGS sequence"/>
</dbReference>
<dbReference type="AlphaFoldDB" id="A0A8H6V3W4"/>